<feature type="compositionally biased region" description="Gly residues" evidence="1">
    <location>
        <begin position="304"/>
        <end position="318"/>
    </location>
</feature>
<name>K6PZL1_9FIRM</name>
<keyword evidence="4" id="KW-1185">Reference proteome</keyword>
<evidence type="ECO:0000313" key="4">
    <source>
        <dbReference type="Proteomes" id="UP000005710"/>
    </source>
</evidence>
<keyword evidence="2" id="KW-1133">Transmembrane helix</keyword>
<dbReference type="AlphaFoldDB" id="K6PZL1"/>
<organism evidence="3 4">
    <name type="scientific">Thermaerobacter subterraneus DSM 13965</name>
    <dbReference type="NCBI Taxonomy" id="867903"/>
    <lineage>
        <taxon>Bacteria</taxon>
        <taxon>Bacillati</taxon>
        <taxon>Bacillota</taxon>
        <taxon>Clostridia</taxon>
        <taxon>Eubacteriales</taxon>
        <taxon>Clostridiales Family XVII. Incertae Sedis</taxon>
        <taxon>Thermaerobacter</taxon>
    </lineage>
</organism>
<sequence length="528" mass="52391">MPGRRSRTNPWITVAILVALLAGAGYGWWRTEGDGAGPSGPGPAVPGGGNPAPGAGPDPADEPAVPDPAPAPGGEGAAAANPLWPFIQPVDLTAGAGLLPRPVAMESEGTAGILAVDGDALWFAGAAGDPVRVFQLPPGHRWASPVVPSPAGDAVAFLTRAEAGTPYLWVVHSDLTSTPHPVPRGLDRPGSLAWAGPGTVVAGDPPFQLEIEPGRWSRLPGAGLIWAGPPSPTGRWWVYGAAAEEGGAGPDLYLVDHQGGARPLELAGGEQPALPGPWLAEDRFLAALGEPVQPGEPGERAGPAGAGPGPGGGAGAGSPAGSAAGSGTAPAPGSTGSAGEPAAGPAGGPAAAPVVQQLVVVDAGTGEKSTLFDAPPGERWQVVAASPGGRWVVLAPVAGQGGWRLLDTVSGRTRDLPSGVAAAGAVWGGGTWLFYLAPDPAAGAGALRLVAHQLPSEEAEPETGEADVPLPGSWPTLRPQPAAVRRLLAVDPAAGVAWVELVPAGAAAPAAARWVLLEGRLEPVRGRH</sequence>
<reference evidence="3" key="1">
    <citation type="submission" date="2010-10" db="EMBL/GenBank/DDBJ databases">
        <authorList>
            <consortium name="US DOE Joint Genome Institute (JGI-PGF)"/>
            <person name="Lucas S."/>
            <person name="Copeland A."/>
            <person name="Lapidus A."/>
            <person name="Bruce D."/>
            <person name="Goodwin L."/>
            <person name="Pitluck S."/>
            <person name="Kyrpides N."/>
            <person name="Mavromatis K."/>
            <person name="Detter J.C."/>
            <person name="Han C."/>
            <person name="Land M."/>
            <person name="Hauser L."/>
            <person name="Markowitz V."/>
            <person name="Cheng J.-F."/>
            <person name="Hugenholtz P."/>
            <person name="Woyke T."/>
            <person name="Wu D."/>
            <person name="Pukall R."/>
            <person name="Wahrenburg C."/>
            <person name="Brambilla E."/>
            <person name="Klenk H.-P."/>
            <person name="Eisen J.A."/>
        </authorList>
    </citation>
    <scope>NUCLEOTIDE SEQUENCE [LARGE SCALE GENOMIC DNA]</scope>
    <source>
        <strain evidence="3">DSM 13965</strain>
    </source>
</reference>
<evidence type="ECO:0000313" key="3">
    <source>
        <dbReference type="EMBL" id="EKP94248.1"/>
    </source>
</evidence>
<reference evidence="3" key="2">
    <citation type="submission" date="2012-10" db="EMBL/GenBank/DDBJ databases">
        <title>Improved high-quality draft of Thermaerobacter subterraneus C21, DSM 13965.</title>
        <authorList>
            <consortium name="DOE Joint Genome Institute"/>
            <person name="Eisen J."/>
            <person name="Huntemann M."/>
            <person name="Wei C.-L."/>
            <person name="Han J."/>
            <person name="Detter J.C."/>
            <person name="Han C."/>
            <person name="Tapia R."/>
            <person name="Chen A."/>
            <person name="Kyrpides N."/>
            <person name="Mavromatis K."/>
            <person name="Markowitz V."/>
            <person name="Szeto E."/>
            <person name="Ivanova N."/>
            <person name="Mikhailova N."/>
            <person name="Ovchinnikova G."/>
            <person name="Pagani I."/>
            <person name="Pati A."/>
            <person name="Goodwin L."/>
            <person name="Nordberg H.P."/>
            <person name="Cantor M.N."/>
            <person name="Hua S.X."/>
            <person name="Woyke T."/>
            <person name="Eisen J."/>
            <person name="Klenk H.-P."/>
        </authorList>
    </citation>
    <scope>NUCLEOTIDE SEQUENCE [LARGE SCALE GENOMIC DNA]</scope>
    <source>
        <strain evidence="3">DSM 13965</strain>
    </source>
</reference>
<comment type="caution">
    <text evidence="3">The sequence shown here is derived from an EMBL/GenBank/DDBJ whole genome shotgun (WGS) entry which is preliminary data.</text>
</comment>
<dbReference type="EMBL" id="AENY02000003">
    <property type="protein sequence ID" value="EKP94248.1"/>
    <property type="molecule type" value="Genomic_DNA"/>
</dbReference>
<feature type="compositionally biased region" description="Gly residues" evidence="1">
    <location>
        <begin position="34"/>
        <end position="51"/>
    </location>
</feature>
<keyword evidence="2" id="KW-0472">Membrane</keyword>
<dbReference type="SUPFAM" id="SSF82171">
    <property type="entry name" value="DPP6 N-terminal domain-like"/>
    <property type="match status" value="1"/>
</dbReference>
<dbReference type="OrthoDB" id="2081558at2"/>
<dbReference type="RefSeq" id="WP_006904254.1">
    <property type="nucleotide sequence ID" value="NZ_JH976535.1"/>
</dbReference>
<gene>
    <name evidence="3" type="ORF">ThesuDRAFT_01980</name>
</gene>
<keyword evidence="2" id="KW-0812">Transmembrane</keyword>
<dbReference type="Proteomes" id="UP000005710">
    <property type="component" value="Unassembled WGS sequence"/>
</dbReference>
<feature type="region of interest" description="Disordered" evidence="1">
    <location>
        <begin position="290"/>
        <end position="350"/>
    </location>
</feature>
<feature type="compositionally biased region" description="Low complexity" evidence="1">
    <location>
        <begin position="319"/>
        <end position="350"/>
    </location>
</feature>
<proteinExistence type="predicted"/>
<evidence type="ECO:0000256" key="2">
    <source>
        <dbReference type="SAM" id="Phobius"/>
    </source>
</evidence>
<protein>
    <submittedName>
        <fullName evidence="3">Uncharacterized protein</fullName>
    </submittedName>
</protein>
<evidence type="ECO:0000256" key="1">
    <source>
        <dbReference type="SAM" id="MobiDB-lite"/>
    </source>
</evidence>
<accession>K6PZL1</accession>
<feature type="region of interest" description="Disordered" evidence="1">
    <location>
        <begin position="32"/>
        <end position="80"/>
    </location>
</feature>
<feature type="transmembrane region" description="Helical" evidence="2">
    <location>
        <begin position="12"/>
        <end position="29"/>
    </location>
</feature>
<dbReference type="HOGENOM" id="CLU_527774_0_0_9"/>